<dbReference type="VEuPathDB" id="AmoebaDB:EHI7A_104120"/>
<feature type="region of interest" description="Disordered" evidence="1">
    <location>
        <begin position="160"/>
        <end position="202"/>
    </location>
</feature>
<reference evidence="2 3" key="1">
    <citation type="submission" date="2016-05" db="EMBL/GenBank/DDBJ databases">
        <title>First whole genome sequencing of Entamoeba histolytica HM1:IMSS-clone-6.</title>
        <authorList>
            <person name="Mukherjee Avik.K."/>
            <person name="Izumyama S."/>
            <person name="Nakada-Tsukui K."/>
            <person name="Nozaki T."/>
        </authorList>
    </citation>
    <scope>NUCLEOTIDE SEQUENCE [LARGE SCALE GENOMIC DNA]</scope>
    <source>
        <strain evidence="2 3">HM1:IMSS clone 6</strain>
    </source>
</reference>
<feature type="region of interest" description="Disordered" evidence="1">
    <location>
        <begin position="257"/>
        <end position="276"/>
    </location>
</feature>
<evidence type="ECO:0000313" key="3">
    <source>
        <dbReference type="Proteomes" id="UP000078387"/>
    </source>
</evidence>
<organism evidence="2 3">
    <name type="scientific">Entamoeba histolytica</name>
    <dbReference type="NCBI Taxonomy" id="5759"/>
    <lineage>
        <taxon>Eukaryota</taxon>
        <taxon>Amoebozoa</taxon>
        <taxon>Evosea</taxon>
        <taxon>Archamoebae</taxon>
        <taxon>Mastigamoebida</taxon>
        <taxon>Entamoebidae</taxon>
        <taxon>Entamoeba</taxon>
    </lineage>
</organism>
<feature type="compositionally biased region" description="Basic residues" evidence="1">
    <location>
        <begin position="265"/>
        <end position="274"/>
    </location>
</feature>
<evidence type="ECO:0000313" key="2">
    <source>
        <dbReference type="EMBL" id="GAT95270.1"/>
    </source>
</evidence>
<feature type="compositionally biased region" description="Basic and acidic residues" evidence="1">
    <location>
        <begin position="8"/>
        <end position="49"/>
    </location>
</feature>
<name>A0A5K1U488_ENTHI</name>
<protein>
    <submittedName>
        <fullName evidence="2">Myosin heavy chain putative</fullName>
    </submittedName>
</protein>
<dbReference type="VEuPathDB" id="AmoebaDB:EHI5A_146000"/>
<proteinExistence type="predicted"/>
<dbReference type="VEuPathDB" id="AmoebaDB:KM1_097000"/>
<evidence type="ECO:0000256" key="1">
    <source>
        <dbReference type="SAM" id="MobiDB-lite"/>
    </source>
</evidence>
<dbReference type="AlphaFoldDB" id="A0A5K1U488"/>
<sequence>MKLITFTKKKENSNKQNKETRMSGGKEQEMTERKEDKSTEKGNDPETEMKEYEKVFDSIVKDNERQRKQRTFRCQSMIVSQQEIDSINQQIDRELAKEFLQEINEPLKSLKGKPQGRNELKFNIETQIKKLTQKRVNLMKEVHSIDCELERLKRSLELLQSPIKDKKPKKKEKRTKKEEDNGDQKGSKISHKTNISTHPLFEVDSTTNRLKLEKQQFENEREVIINERERLDKELRLLEDELKIKQDEFEKTLKEATDRYTEQGKKKKKEKKKKKIEEERKKVDLRLSQIENEIIERQKLLEERLKVLQHKQDKKERKFVGKSLDMRGIVN</sequence>
<feature type="region of interest" description="Disordered" evidence="1">
    <location>
        <begin position="1"/>
        <end position="49"/>
    </location>
</feature>
<dbReference type="EMBL" id="BDEQ01000001">
    <property type="protein sequence ID" value="GAT95270.1"/>
    <property type="molecule type" value="Genomic_DNA"/>
</dbReference>
<accession>A0A5K1U488</accession>
<dbReference type="VEuPathDB" id="AmoebaDB:EHI8A_109370"/>
<dbReference type="Proteomes" id="UP000078387">
    <property type="component" value="Unassembled WGS sequence"/>
</dbReference>
<comment type="caution">
    <text evidence="2">The sequence shown here is derived from an EMBL/GenBank/DDBJ whole genome shotgun (WGS) entry which is preliminary data.</text>
</comment>
<dbReference type="VEuPathDB" id="AmoebaDB:EHI_165150"/>
<feature type="compositionally biased region" description="Basic and acidic residues" evidence="1">
    <location>
        <begin position="175"/>
        <end position="186"/>
    </location>
</feature>
<gene>
    <name evidence="2" type="ORF">CL6EHI_165150</name>
</gene>
<dbReference type="OMA" id="MREYEKV"/>